<sequence length="285" mass="29726">MGSSSRSNSNQNTENNSETIGIGGENLGMIITGDGNSIIDGGAFDIVGKLVELLPGVISDSLFTVEQINDGAVEQNQAFLEAGSNLFNEVGAANQEMMRLGYNSLTETGEILSDGFNELIDSQSDGFSDLVEAQQQTSNSAFEFGRALFGDSIGLSETAIQENTALAELVAVSIADSSGQMAELASEAMMENADLSTASIEAIEQAHANNAVLAERAISSAETVTGDSQKLLTSGFNDMLGLMERFSRSDGAALADANNKTILYLAGGLGLTVVIVTLLATTRDK</sequence>
<dbReference type="Proteomes" id="UP000291106">
    <property type="component" value="Chromosome"/>
</dbReference>
<feature type="transmembrane region" description="Helical" evidence="2">
    <location>
        <begin position="262"/>
        <end position="281"/>
    </location>
</feature>
<organism evidence="3 4">
    <name type="scientific">Shewanella maritima</name>
    <dbReference type="NCBI Taxonomy" id="2520507"/>
    <lineage>
        <taxon>Bacteria</taxon>
        <taxon>Pseudomonadati</taxon>
        <taxon>Pseudomonadota</taxon>
        <taxon>Gammaproteobacteria</taxon>
        <taxon>Alteromonadales</taxon>
        <taxon>Shewanellaceae</taxon>
        <taxon>Shewanella</taxon>
    </lineage>
</organism>
<evidence type="ECO:0000313" key="3">
    <source>
        <dbReference type="EMBL" id="QBF81266.1"/>
    </source>
</evidence>
<name>A0A411PCK3_9GAMM</name>
<keyword evidence="4" id="KW-1185">Reference proteome</keyword>
<gene>
    <name evidence="3" type="ORF">EXU30_00080</name>
</gene>
<keyword evidence="2" id="KW-0812">Transmembrane</keyword>
<evidence type="ECO:0000256" key="2">
    <source>
        <dbReference type="SAM" id="Phobius"/>
    </source>
</evidence>
<keyword evidence="2" id="KW-0472">Membrane</keyword>
<accession>A0A411PCK3</accession>
<evidence type="ECO:0000313" key="4">
    <source>
        <dbReference type="Proteomes" id="UP000291106"/>
    </source>
</evidence>
<feature type="region of interest" description="Disordered" evidence="1">
    <location>
        <begin position="1"/>
        <end position="21"/>
    </location>
</feature>
<reference evidence="3 4" key="1">
    <citation type="submission" date="2019-02" db="EMBL/GenBank/DDBJ databases">
        <title>Shewanella sp. D4-2 isolated from Dokdo Island.</title>
        <authorList>
            <person name="Baek K."/>
        </authorList>
    </citation>
    <scope>NUCLEOTIDE SEQUENCE [LARGE SCALE GENOMIC DNA]</scope>
    <source>
        <strain evidence="3 4">D4-2</strain>
    </source>
</reference>
<proteinExistence type="predicted"/>
<feature type="compositionally biased region" description="Low complexity" evidence="1">
    <location>
        <begin position="1"/>
        <end position="17"/>
    </location>
</feature>
<keyword evidence="2" id="KW-1133">Transmembrane helix</keyword>
<dbReference type="AlphaFoldDB" id="A0A411PCK3"/>
<protein>
    <submittedName>
        <fullName evidence="3">Uncharacterized protein</fullName>
    </submittedName>
</protein>
<dbReference type="RefSeq" id="WP_130597274.1">
    <property type="nucleotide sequence ID" value="NZ_CP036200.1"/>
</dbReference>
<dbReference type="EMBL" id="CP036200">
    <property type="protein sequence ID" value="QBF81266.1"/>
    <property type="molecule type" value="Genomic_DNA"/>
</dbReference>
<dbReference type="OrthoDB" id="6264636at2"/>
<evidence type="ECO:0000256" key="1">
    <source>
        <dbReference type="SAM" id="MobiDB-lite"/>
    </source>
</evidence>
<dbReference type="KEGG" id="smai:EXU30_00080"/>